<evidence type="ECO:0000313" key="2">
    <source>
        <dbReference type="Proteomes" id="UP000789920"/>
    </source>
</evidence>
<feature type="non-terminal residue" evidence="1">
    <location>
        <position position="135"/>
    </location>
</feature>
<gene>
    <name evidence="1" type="ORF">RPERSI_LOCUS25765</name>
</gene>
<reference evidence="1" key="1">
    <citation type="submission" date="2021-06" db="EMBL/GenBank/DDBJ databases">
        <authorList>
            <person name="Kallberg Y."/>
            <person name="Tangrot J."/>
            <person name="Rosling A."/>
        </authorList>
    </citation>
    <scope>NUCLEOTIDE SEQUENCE</scope>
    <source>
        <strain evidence="1">MA461A</strain>
    </source>
</reference>
<comment type="caution">
    <text evidence="1">The sequence shown here is derived from an EMBL/GenBank/DDBJ whole genome shotgun (WGS) entry which is preliminary data.</text>
</comment>
<sequence length="135" mass="15797">MHFIVEWYNEINTGNEEYFFRTSVSYEDKASGKNEFLAGDNWDKIILEETDDPGKIKKVGEFVKRAIMAFFSSRGRGTEKFMKARDRIRVFKEKVEEATAAPETVRELIREIEKHFLDFSRSDNINGGIYEIVKV</sequence>
<keyword evidence="2" id="KW-1185">Reference proteome</keyword>
<feature type="non-terminal residue" evidence="1">
    <location>
        <position position="1"/>
    </location>
</feature>
<proteinExistence type="predicted"/>
<name>A0ACA9S1P2_9GLOM</name>
<dbReference type="EMBL" id="CAJVQC010085996">
    <property type="protein sequence ID" value="CAG8822267.1"/>
    <property type="molecule type" value="Genomic_DNA"/>
</dbReference>
<organism evidence="1 2">
    <name type="scientific">Racocetra persica</name>
    <dbReference type="NCBI Taxonomy" id="160502"/>
    <lineage>
        <taxon>Eukaryota</taxon>
        <taxon>Fungi</taxon>
        <taxon>Fungi incertae sedis</taxon>
        <taxon>Mucoromycota</taxon>
        <taxon>Glomeromycotina</taxon>
        <taxon>Glomeromycetes</taxon>
        <taxon>Diversisporales</taxon>
        <taxon>Gigasporaceae</taxon>
        <taxon>Racocetra</taxon>
    </lineage>
</organism>
<accession>A0ACA9S1P2</accession>
<dbReference type="Proteomes" id="UP000789920">
    <property type="component" value="Unassembled WGS sequence"/>
</dbReference>
<protein>
    <submittedName>
        <fullName evidence="1">5808_t:CDS:1</fullName>
    </submittedName>
</protein>
<evidence type="ECO:0000313" key="1">
    <source>
        <dbReference type="EMBL" id="CAG8822267.1"/>
    </source>
</evidence>